<dbReference type="Proteomes" id="UP000650511">
    <property type="component" value="Unassembled WGS sequence"/>
</dbReference>
<sequence>MTKQSIAVVGPMNAQRLIPALDLVPHESAEVAAVGHGGHPVTELVLAMQRTVERLVLVTLQPGLRSPLVYENGAGVRLHIGPYRERARDRARDFFRTERAYIEQVLSMERPRSVSAHWTYEYALGALQADPRTLVTVHDWAPEILRFAPDPYRACRLAMQGWAFAKGRHFAGVSPYITHRVQRYARRSCVLLPNGLADEWFLAQPAERRADSLRFVAVNSGFDARKNVGTLLEAWRLVQQVSPQAQLLLVGEGYEPTGAAQRWAAQRRLTQQVEFHGPVDRRGLAALLSTATAFVHPSREESFGMVILEAMAQRVPVIAGADSGAVPWLLRNGAGLLTDVRSPAALASSILAVADSPELRAGLRDRASRRAREFSISTVADDYLQHLRLIRDGS</sequence>
<name>A0A8J3A7B5_9ACTN</name>
<gene>
    <name evidence="3" type="ORF">GCM10011354_13900</name>
</gene>
<organism evidence="3 4">
    <name type="scientific">Egicoccus halophilus</name>
    <dbReference type="NCBI Taxonomy" id="1670830"/>
    <lineage>
        <taxon>Bacteria</taxon>
        <taxon>Bacillati</taxon>
        <taxon>Actinomycetota</taxon>
        <taxon>Nitriliruptoria</taxon>
        <taxon>Egicoccales</taxon>
        <taxon>Egicoccaceae</taxon>
        <taxon>Egicoccus</taxon>
    </lineage>
</organism>
<accession>A0A8J3A7B5</accession>
<dbReference type="PANTHER" id="PTHR46401:SF2">
    <property type="entry name" value="GLYCOSYLTRANSFERASE WBBK-RELATED"/>
    <property type="match status" value="1"/>
</dbReference>
<protein>
    <recommendedName>
        <fullName evidence="2">Glycosyl transferase family 1 domain-containing protein</fullName>
    </recommendedName>
</protein>
<dbReference type="GO" id="GO:0016757">
    <property type="term" value="F:glycosyltransferase activity"/>
    <property type="evidence" value="ECO:0007669"/>
    <property type="project" value="InterPro"/>
</dbReference>
<reference evidence="3" key="2">
    <citation type="submission" date="2020-09" db="EMBL/GenBank/DDBJ databases">
        <authorList>
            <person name="Sun Q."/>
            <person name="Zhou Y."/>
        </authorList>
    </citation>
    <scope>NUCLEOTIDE SEQUENCE</scope>
    <source>
        <strain evidence="3">CGMCC 1.14988</strain>
    </source>
</reference>
<feature type="domain" description="Glycosyl transferase family 1" evidence="2">
    <location>
        <begin position="216"/>
        <end position="368"/>
    </location>
</feature>
<evidence type="ECO:0000259" key="2">
    <source>
        <dbReference type="Pfam" id="PF00534"/>
    </source>
</evidence>
<dbReference type="PANTHER" id="PTHR46401">
    <property type="entry name" value="GLYCOSYLTRANSFERASE WBBK-RELATED"/>
    <property type="match status" value="1"/>
</dbReference>
<dbReference type="GO" id="GO:0009103">
    <property type="term" value="P:lipopolysaccharide biosynthetic process"/>
    <property type="evidence" value="ECO:0007669"/>
    <property type="project" value="TreeGrafter"/>
</dbReference>
<evidence type="ECO:0000256" key="1">
    <source>
        <dbReference type="ARBA" id="ARBA00022679"/>
    </source>
</evidence>
<dbReference type="OrthoDB" id="9765330at2"/>
<evidence type="ECO:0000313" key="4">
    <source>
        <dbReference type="Proteomes" id="UP000650511"/>
    </source>
</evidence>
<dbReference type="EMBL" id="BMHA01000004">
    <property type="protein sequence ID" value="GGI05398.1"/>
    <property type="molecule type" value="Genomic_DNA"/>
</dbReference>
<reference evidence="3" key="1">
    <citation type="journal article" date="2014" name="Int. J. Syst. Evol. Microbiol.">
        <title>Complete genome sequence of Corynebacterium casei LMG S-19264T (=DSM 44701T), isolated from a smear-ripened cheese.</title>
        <authorList>
            <consortium name="US DOE Joint Genome Institute (JGI-PGF)"/>
            <person name="Walter F."/>
            <person name="Albersmeier A."/>
            <person name="Kalinowski J."/>
            <person name="Ruckert C."/>
        </authorList>
    </citation>
    <scope>NUCLEOTIDE SEQUENCE</scope>
    <source>
        <strain evidence="3">CGMCC 1.14988</strain>
    </source>
</reference>
<dbReference type="SUPFAM" id="SSF53756">
    <property type="entry name" value="UDP-Glycosyltransferase/glycogen phosphorylase"/>
    <property type="match status" value="1"/>
</dbReference>
<dbReference type="RefSeq" id="WP_130649367.1">
    <property type="nucleotide sequence ID" value="NZ_BMHA01000004.1"/>
</dbReference>
<dbReference type="CDD" id="cd03801">
    <property type="entry name" value="GT4_PimA-like"/>
    <property type="match status" value="1"/>
</dbReference>
<evidence type="ECO:0000313" key="3">
    <source>
        <dbReference type="EMBL" id="GGI05398.1"/>
    </source>
</evidence>
<keyword evidence="4" id="KW-1185">Reference proteome</keyword>
<dbReference type="AlphaFoldDB" id="A0A8J3A7B5"/>
<keyword evidence="1" id="KW-0808">Transferase</keyword>
<dbReference type="InterPro" id="IPR001296">
    <property type="entry name" value="Glyco_trans_1"/>
</dbReference>
<dbReference type="Gene3D" id="3.40.50.2000">
    <property type="entry name" value="Glycogen Phosphorylase B"/>
    <property type="match status" value="2"/>
</dbReference>
<proteinExistence type="predicted"/>
<comment type="caution">
    <text evidence="3">The sequence shown here is derived from an EMBL/GenBank/DDBJ whole genome shotgun (WGS) entry which is preliminary data.</text>
</comment>
<dbReference type="Pfam" id="PF00534">
    <property type="entry name" value="Glycos_transf_1"/>
    <property type="match status" value="1"/>
</dbReference>